<dbReference type="SUPFAM" id="SSF55031">
    <property type="entry name" value="Bacterial exopeptidase dimerisation domain"/>
    <property type="match status" value="1"/>
</dbReference>
<sequence length="442" mass="48774" precursor="true">MAFGQQGETASDLAARYLPELIRLDSTNPPGNESRVARYLKQVADREGIPAELLGNDPERLNFVARLKGTGKQRPLLLIAHSDVVPADRSQWSVDPLAAIEKNGYIYGRGAEDDKQLLAAELAVMVDLHRRKVVLDRDIILLSESDEEAGSLGALWMVEHAWTKIDAEFALNEYSYILPTSSGVPVFQIQTAEKVPTRFKMTARGTAGHGSLPREDNPVEHLARAIYRLSQADEPVKLNATTRAYLAAMGKLPDYAWVAPLVARLEDPATASRTADEIRKRDPEIHAMLRTTVSATMLSAGTKINVIPNVAEAQLDGRRLPTETREEVFERFRKIIDDPAVTIEATSSQQPSTEPSSLTSPLYRAMEKVFHEAAPNAVVVPFLMRGTTDGAYLRAKGMAVYGVPLFRKDGELRMHGNDERISLENLRAGTELLGKIVMEVAK</sequence>
<dbReference type="Gene3D" id="1.10.150.900">
    <property type="match status" value="1"/>
</dbReference>
<dbReference type="InterPro" id="IPR002933">
    <property type="entry name" value="Peptidase_M20"/>
</dbReference>
<dbReference type="InParanoid" id="Q025W8"/>
<name>Q025W8_SOLUE</name>
<dbReference type="Pfam" id="PF07687">
    <property type="entry name" value="M20_dimer"/>
    <property type="match status" value="1"/>
</dbReference>
<dbReference type="PANTHER" id="PTHR45962:SF1">
    <property type="entry name" value="N-FATTY-ACYL-AMINO ACID SYNTHASE_HYDROLASE PM20D1"/>
    <property type="match status" value="1"/>
</dbReference>
<comment type="similarity">
    <text evidence="1">Belongs to the peptidase M20A family.</text>
</comment>
<dbReference type="Gene3D" id="3.40.630.10">
    <property type="entry name" value="Zn peptidases"/>
    <property type="match status" value="1"/>
</dbReference>
<proteinExistence type="inferred from homology"/>
<dbReference type="InterPro" id="IPR047177">
    <property type="entry name" value="Pept_M20A"/>
</dbReference>
<dbReference type="SUPFAM" id="SSF53187">
    <property type="entry name" value="Zn-dependent exopeptidases"/>
    <property type="match status" value="1"/>
</dbReference>
<evidence type="ECO:0000256" key="2">
    <source>
        <dbReference type="ARBA" id="ARBA00022670"/>
    </source>
</evidence>
<evidence type="ECO:0000256" key="4">
    <source>
        <dbReference type="ARBA" id="ARBA00022801"/>
    </source>
</evidence>
<feature type="domain" description="Peptidase M20 dimerisation" evidence="6">
    <location>
        <begin position="197"/>
        <end position="341"/>
    </location>
</feature>
<gene>
    <name evidence="7" type="ordered locus">Acid_2211</name>
</gene>
<evidence type="ECO:0000256" key="3">
    <source>
        <dbReference type="ARBA" id="ARBA00022723"/>
    </source>
</evidence>
<keyword evidence="4" id="KW-0378">Hydrolase</keyword>
<dbReference type="Gene3D" id="3.30.70.360">
    <property type="match status" value="1"/>
</dbReference>
<protein>
    <submittedName>
        <fullName evidence="7">Peptidase M20</fullName>
    </submittedName>
</protein>
<dbReference type="InterPro" id="IPR011650">
    <property type="entry name" value="Peptidase_M20_dimer"/>
</dbReference>
<dbReference type="GO" id="GO:0046872">
    <property type="term" value="F:metal ion binding"/>
    <property type="evidence" value="ECO:0007669"/>
    <property type="project" value="UniProtKB-KW"/>
</dbReference>
<dbReference type="KEGG" id="sus:Acid_2211"/>
<keyword evidence="3" id="KW-0479">Metal-binding</keyword>
<reference evidence="7" key="1">
    <citation type="submission" date="2006-10" db="EMBL/GenBank/DDBJ databases">
        <title>Complete sequence of Solibacter usitatus Ellin6076.</title>
        <authorList>
            <consortium name="US DOE Joint Genome Institute"/>
            <person name="Copeland A."/>
            <person name="Lucas S."/>
            <person name="Lapidus A."/>
            <person name="Barry K."/>
            <person name="Detter J.C."/>
            <person name="Glavina del Rio T."/>
            <person name="Hammon N."/>
            <person name="Israni S."/>
            <person name="Dalin E."/>
            <person name="Tice H."/>
            <person name="Pitluck S."/>
            <person name="Thompson L.S."/>
            <person name="Brettin T."/>
            <person name="Bruce D."/>
            <person name="Han C."/>
            <person name="Tapia R."/>
            <person name="Gilna P."/>
            <person name="Schmutz J."/>
            <person name="Larimer F."/>
            <person name="Land M."/>
            <person name="Hauser L."/>
            <person name="Kyrpides N."/>
            <person name="Mikhailova N."/>
            <person name="Janssen P.H."/>
            <person name="Kuske C.R."/>
            <person name="Richardson P."/>
        </authorList>
    </citation>
    <scope>NUCLEOTIDE SEQUENCE</scope>
    <source>
        <strain evidence="7">Ellin6076</strain>
    </source>
</reference>
<dbReference type="PROSITE" id="PS00758">
    <property type="entry name" value="ARGE_DAPE_CPG2_1"/>
    <property type="match status" value="1"/>
</dbReference>
<keyword evidence="5" id="KW-0862">Zinc</keyword>
<dbReference type="PANTHER" id="PTHR45962">
    <property type="entry name" value="N-FATTY-ACYL-AMINO ACID SYNTHASE/HYDROLASE PM20D1"/>
    <property type="match status" value="1"/>
</dbReference>
<keyword evidence="2" id="KW-0645">Protease</keyword>
<dbReference type="HOGENOM" id="CLU_021802_11_2_0"/>
<organism evidence="7">
    <name type="scientific">Solibacter usitatus (strain Ellin6076)</name>
    <dbReference type="NCBI Taxonomy" id="234267"/>
    <lineage>
        <taxon>Bacteria</taxon>
        <taxon>Pseudomonadati</taxon>
        <taxon>Acidobacteriota</taxon>
        <taxon>Terriglobia</taxon>
        <taxon>Bryobacterales</taxon>
        <taxon>Solibacteraceae</taxon>
        <taxon>Candidatus Solibacter</taxon>
    </lineage>
</organism>
<dbReference type="EMBL" id="CP000473">
    <property type="protein sequence ID" value="ABJ83201.1"/>
    <property type="molecule type" value="Genomic_DNA"/>
</dbReference>
<evidence type="ECO:0000256" key="5">
    <source>
        <dbReference type="ARBA" id="ARBA00022833"/>
    </source>
</evidence>
<evidence type="ECO:0000259" key="6">
    <source>
        <dbReference type="Pfam" id="PF07687"/>
    </source>
</evidence>
<accession>Q025W8</accession>
<dbReference type="InterPro" id="IPR036264">
    <property type="entry name" value="Bact_exopeptidase_dim_dom"/>
</dbReference>
<dbReference type="InterPro" id="IPR001261">
    <property type="entry name" value="ArgE/DapE_CS"/>
</dbReference>
<evidence type="ECO:0000313" key="7">
    <source>
        <dbReference type="EMBL" id="ABJ83201.1"/>
    </source>
</evidence>
<dbReference type="eggNOG" id="COG0624">
    <property type="taxonomic scope" value="Bacteria"/>
</dbReference>
<dbReference type="STRING" id="234267.Acid_2211"/>
<dbReference type="AlphaFoldDB" id="Q025W8"/>
<dbReference type="Pfam" id="PF01546">
    <property type="entry name" value="Peptidase_M20"/>
    <property type="match status" value="1"/>
</dbReference>
<evidence type="ECO:0000256" key="1">
    <source>
        <dbReference type="ARBA" id="ARBA00006247"/>
    </source>
</evidence>
<dbReference type="GO" id="GO:0008233">
    <property type="term" value="F:peptidase activity"/>
    <property type="evidence" value="ECO:0007669"/>
    <property type="project" value="UniProtKB-KW"/>
</dbReference>
<dbReference type="GO" id="GO:0006508">
    <property type="term" value="P:proteolysis"/>
    <property type="evidence" value="ECO:0007669"/>
    <property type="project" value="UniProtKB-KW"/>
</dbReference>